<evidence type="ECO:0008006" key="3">
    <source>
        <dbReference type="Google" id="ProtNLM"/>
    </source>
</evidence>
<comment type="caution">
    <text evidence="1">The sequence shown here is derived from an EMBL/GenBank/DDBJ whole genome shotgun (WGS) entry which is preliminary data.</text>
</comment>
<protein>
    <recommendedName>
        <fullName evidence="3">MarR family transcriptional regulator</fullName>
    </recommendedName>
</protein>
<dbReference type="Gene3D" id="1.10.10.10">
    <property type="entry name" value="Winged helix-like DNA-binding domain superfamily/Winged helix DNA-binding domain"/>
    <property type="match status" value="1"/>
</dbReference>
<gene>
    <name evidence="1" type="ORF">OIK44_12260</name>
</gene>
<dbReference type="SUPFAM" id="SSF46785">
    <property type="entry name" value="Winged helix' DNA-binding domain"/>
    <property type="match status" value="1"/>
</dbReference>
<reference evidence="1 2" key="1">
    <citation type="submission" date="2022-10" db="EMBL/GenBank/DDBJ databases">
        <title>Janthinobacterium sp. hw3 Genome sequencing.</title>
        <authorList>
            <person name="Park S."/>
        </authorList>
    </citation>
    <scope>NUCLEOTIDE SEQUENCE [LARGE SCALE GENOMIC DNA]</scope>
    <source>
        <strain evidence="2">hw3</strain>
    </source>
</reference>
<organism evidence="1 2">
    <name type="scientific">Janthinobacterium fluminis</name>
    <dbReference type="NCBI Taxonomy" id="2987524"/>
    <lineage>
        <taxon>Bacteria</taxon>
        <taxon>Pseudomonadati</taxon>
        <taxon>Pseudomonadota</taxon>
        <taxon>Betaproteobacteria</taxon>
        <taxon>Burkholderiales</taxon>
        <taxon>Oxalobacteraceae</taxon>
        <taxon>Janthinobacterium</taxon>
    </lineage>
</organism>
<sequence>MTAPGDALALALLAELAAHTEAVSAARLCKRLGVRQSSLLRCLAYLGDDVIGGAPGPGLVRVRQDGERTLLALTEKGRAACQ</sequence>
<dbReference type="RefSeq" id="WP_273671034.1">
    <property type="nucleotide sequence ID" value="NZ_JAQQXR010000004.1"/>
</dbReference>
<accession>A0ABT5K0C2</accession>
<dbReference type="Proteomes" id="UP001221208">
    <property type="component" value="Unassembled WGS sequence"/>
</dbReference>
<evidence type="ECO:0000313" key="1">
    <source>
        <dbReference type="EMBL" id="MDC8758359.1"/>
    </source>
</evidence>
<dbReference type="InterPro" id="IPR036388">
    <property type="entry name" value="WH-like_DNA-bd_sf"/>
</dbReference>
<dbReference type="InterPro" id="IPR036390">
    <property type="entry name" value="WH_DNA-bd_sf"/>
</dbReference>
<evidence type="ECO:0000313" key="2">
    <source>
        <dbReference type="Proteomes" id="UP001221208"/>
    </source>
</evidence>
<keyword evidence="2" id="KW-1185">Reference proteome</keyword>
<name>A0ABT5K0C2_9BURK</name>
<dbReference type="EMBL" id="JAQQXR010000004">
    <property type="protein sequence ID" value="MDC8758359.1"/>
    <property type="molecule type" value="Genomic_DNA"/>
</dbReference>
<proteinExistence type="predicted"/>